<comment type="caution">
    <text evidence="1">The sequence shown here is derived from an EMBL/GenBank/DDBJ whole genome shotgun (WGS) entry which is preliminary data.</text>
</comment>
<keyword evidence="2" id="KW-1185">Reference proteome</keyword>
<gene>
    <name evidence="1" type="ORF">FR698_07695</name>
</gene>
<name>A0A5C7EKV8_9PROT</name>
<protein>
    <submittedName>
        <fullName evidence="1">Uncharacterized protein</fullName>
    </submittedName>
</protein>
<dbReference type="RefSeq" id="WP_147799611.1">
    <property type="nucleotide sequence ID" value="NZ_VPFL01000008.1"/>
</dbReference>
<dbReference type="EMBL" id="VPFL01000008">
    <property type="protein sequence ID" value="TXF12119.1"/>
    <property type="molecule type" value="Genomic_DNA"/>
</dbReference>
<evidence type="ECO:0000313" key="1">
    <source>
        <dbReference type="EMBL" id="TXF12119.1"/>
    </source>
</evidence>
<accession>A0A5C7EKV8</accession>
<dbReference type="AlphaFoldDB" id="A0A5C7EKV8"/>
<dbReference type="OrthoDB" id="5784517at2"/>
<sequence length="102" mass="11975">MDKSNFKEDTRYTVTWRDPATGRLRPANLYVFRTYEKFMIARETSGAGLLRKIPYEDVVRIVREIPVDKAQRYMVPAAVLEEKLWRDRSAMERYSTSPALGK</sequence>
<evidence type="ECO:0000313" key="2">
    <source>
        <dbReference type="Proteomes" id="UP000321201"/>
    </source>
</evidence>
<dbReference type="InParanoid" id="A0A5C7EKV8"/>
<organism evidence="1 2">
    <name type="scientific">Pelomicrobium methylotrophicum</name>
    <dbReference type="NCBI Taxonomy" id="2602750"/>
    <lineage>
        <taxon>Bacteria</taxon>
        <taxon>Pseudomonadati</taxon>
        <taxon>Pseudomonadota</taxon>
        <taxon>Hydrogenophilia</taxon>
        <taxon>Hydrogenophilia incertae sedis</taxon>
        <taxon>Pelomicrobium</taxon>
    </lineage>
</organism>
<proteinExistence type="predicted"/>
<dbReference type="Proteomes" id="UP000321201">
    <property type="component" value="Unassembled WGS sequence"/>
</dbReference>
<reference evidence="1 2" key="1">
    <citation type="submission" date="2019-08" db="EMBL/GenBank/DDBJ databases">
        <title>Pelomicrobium methylotrophicum gen. nov., sp. nov. a moderately thermophilic, facultatively anaerobic, lithoautotrophic and methylotrophic bacterium isolated from a terrestrial mud volcano.</title>
        <authorList>
            <person name="Slobodkina G.B."/>
            <person name="Merkel A.Y."/>
            <person name="Slobodkin A.I."/>
        </authorList>
    </citation>
    <scope>NUCLEOTIDE SEQUENCE [LARGE SCALE GENOMIC DNA]</scope>
    <source>
        <strain evidence="1 2">SM250</strain>
    </source>
</reference>